<gene>
    <name evidence="7" type="ORF">CKO43_00070</name>
</gene>
<proteinExistence type="predicted"/>
<accession>A0ABS1DNM3</accession>
<keyword evidence="4 5" id="KW-0472">Membrane</keyword>
<evidence type="ECO:0000256" key="1">
    <source>
        <dbReference type="ARBA" id="ARBA00004141"/>
    </source>
</evidence>
<feature type="transmembrane region" description="Helical" evidence="5">
    <location>
        <begin position="233"/>
        <end position="264"/>
    </location>
</feature>
<feature type="transmembrane region" description="Helical" evidence="5">
    <location>
        <begin position="20"/>
        <end position="38"/>
    </location>
</feature>
<feature type="domain" description="Cation/H+ exchanger transmembrane" evidence="6">
    <location>
        <begin position="31"/>
        <end position="391"/>
    </location>
</feature>
<name>A0ABS1DNM3_RUBGE</name>
<keyword evidence="8" id="KW-1185">Reference proteome</keyword>
<dbReference type="Gene3D" id="1.20.1530.20">
    <property type="match status" value="1"/>
</dbReference>
<comment type="subcellular location">
    <subcellularLocation>
        <location evidence="1">Membrane</location>
        <topology evidence="1">Multi-pass membrane protein</topology>
    </subcellularLocation>
</comment>
<feature type="transmembrane region" description="Helical" evidence="5">
    <location>
        <begin position="338"/>
        <end position="357"/>
    </location>
</feature>
<feature type="transmembrane region" description="Helical" evidence="5">
    <location>
        <begin position="200"/>
        <end position="221"/>
    </location>
</feature>
<evidence type="ECO:0000256" key="4">
    <source>
        <dbReference type="ARBA" id="ARBA00023136"/>
    </source>
</evidence>
<keyword evidence="3 5" id="KW-1133">Transmembrane helix</keyword>
<evidence type="ECO:0000256" key="2">
    <source>
        <dbReference type="ARBA" id="ARBA00022692"/>
    </source>
</evidence>
<evidence type="ECO:0000313" key="8">
    <source>
        <dbReference type="Proteomes" id="UP001041814"/>
    </source>
</evidence>
<evidence type="ECO:0000256" key="3">
    <source>
        <dbReference type="ARBA" id="ARBA00022989"/>
    </source>
</evidence>
<protein>
    <submittedName>
        <fullName evidence="7">Sodium:proton exchanger</fullName>
    </submittedName>
</protein>
<feature type="transmembrane region" description="Helical" evidence="5">
    <location>
        <begin position="100"/>
        <end position="123"/>
    </location>
</feature>
<reference evidence="7" key="2">
    <citation type="journal article" date="2020" name="Microorganisms">
        <title>Osmotic Adaptation and Compatible Solute Biosynthesis of Phototrophic Bacteria as Revealed from Genome Analyses.</title>
        <authorList>
            <person name="Imhoff J.F."/>
            <person name="Rahn T."/>
            <person name="Kunzel S."/>
            <person name="Keller A."/>
            <person name="Neulinger S.C."/>
        </authorList>
    </citation>
    <scope>NUCLEOTIDE SEQUENCE</scope>
    <source>
        <strain evidence="7">IM 151</strain>
    </source>
</reference>
<organism evidence="7 8">
    <name type="scientific">Rubrivivax gelatinosus</name>
    <name type="common">Rhodocyclus gelatinosus</name>
    <name type="synonym">Rhodopseudomonas gelatinosa</name>
    <dbReference type="NCBI Taxonomy" id="28068"/>
    <lineage>
        <taxon>Bacteria</taxon>
        <taxon>Pseudomonadati</taxon>
        <taxon>Pseudomonadota</taxon>
        <taxon>Betaproteobacteria</taxon>
        <taxon>Burkholderiales</taxon>
        <taxon>Sphaerotilaceae</taxon>
        <taxon>Rubrivivax</taxon>
    </lineage>
</organism>
<dbReference type="Proteomes" id="UP001041814">
    <property type="component" value="Unassembled WGS sequence"/>
</dbReference>
<feature type="transmembrane region" description="Helical" evidence="5">
    <location>
        <begin position="129"/>
        <end position="150"/>
    </location>
</feature>
<dbReference type="EMBL" id="NRRU01000001">
    <property type="protein sequence ID" value="MBK1711175.1"/>
    <property type="molecule type" value="Genomic_DNA"/>
</dbReference>
<dbReference type="PANTHER" id="PTHR43021:SF2">
    <property type="entry name" value="CATION_H+ EXCHANGER DOMAIN-CONTAINING PROTEIN"/>
    <property type="match status" value="1"/>
</dbReference>
<feature type="transmembrane region" description="Helical" evidence="5">
    <location>
        <begin position="369"/>
        <end position="393"/>
    </location>
</feature>
<feature type="transmembrane region" description="Helical" evidence="5">
    <location>
        <begin position="47"/>
        <end position="65"/>
    </location>
</feature>
<feature type="transmembrane region" description="Helical" evidence="5">
    <location>
        <begin position="284"/>
        <end position="317"/>
    </location>
</feature>
<dbReference type="Pfam" id="PF00999">
    <property type="entry name" value="Na_H_Exchanger"/>
    <property type="match status" value="1"/>
</dbReference>
<reference evidence="7" key="1">
    <citation type="submission" date="2017-08" db="EMBL/GenBank/DDBJ databases">
        <authorList>
            <person name="Imhoff J.F."/>
            <person name="Rahn T."/>
            <person name="Kuenzel S."/>
            <person name="Neulinger S.C."/>
        </authorList>
    </citation>
    <scope>NUCLEOTIDE SEQUENCE</scope>
    <source>
        <strain evidence="7">IM 151</strain>
    </source>
</reference>
<dbReference type="RefSeq" id="WP_200377453.1">
    <property type="nucleotide sequence ID" value="NZ_NRRU01000001.1"/>
</dbReference>
<evidence type="ECO:0000313" key="7">
    <source>
        <dbReference type="EMBL" id="MBK1711175.1"/>
    </source>
</evidence>
<dbReference type="InterPro" id="IPR006153">
    <property type="entry name" value="Cation/H_exchanger_TM"/>
</dbReference>
<dbReference type="PANTHER" id="PTHR43021">
    <property type="entry name" value="NA(+)/H(+) ANTIPORTER-RELATED"/>
    <property type="match status" value="1"/>
</dbReference>
<evidence type="ECO:0000259" key="6">
    <source>
        <dbReference type="Pfam" id="PF00999"/>
    </source>
</evidence>
<comment type="caution">
    <text evidence="7">The sequence shown here is derived from an EMBL/GenBank/DDBJ whole genome shotgun (WGS) entry which is preliminary data.</text>
</comment>
<dbReference type="InterPro" id="IPR038770">
    <property type="entry name" value="Na+/solute_symporter_sf"/>
</dbReference>
<keyword evidence="2 5" id="KW-0812">Transmembrane</keyword>
<feature type="transmembrane region" description="Helical" evidence="5">
    <location>
        <begin position="71"/>
        <end position="88"/>
    </location>
</feature>
<feature type="transmembrane region" description="Helical" evidence="5">
    <location>
        <begin position="162"/>
        <end position="180"/>
    </location>
</feature>
<evidence type="ECO:0000256" key="5">
    <source>
        <dbReference type="SAM" id="Phobius"/>
    </source>
</evidence>
<sequence>MLAEVAGYLQIEPWPLEPQVPFWGALALVAGALLGEAVRRLFGVPRIVGYSAVGLLIGLAGWGGGVLHGPARLVVDLALALLLFELGSRVRLRWLQANPALLATSALEAFASLAAIYLVLRWAGQPVNVALACATLGTCASGAVISRVASELKSAGQVTERMIVLTALNTLLAVLAHKLVIGWLHLDVGGDWVRAVSQPLWAFGGSVLLAALLSRLVAWVARRLELRDENAVLLLLGMVVLALMIAQLANLSTLLVPLLAGVLLRNSTERPWVWPRHFGTAGGVLVLMLFVVVGSVVTLDALLVGGGLAIVLLIARAAAKTASVFAFARWSGIGWRQAAGLSLALTPLSGTVLVLLTDLQLTHPGFAPQVVPIVLSAIAFMEVLGPLAVQWGLRLAGEHRPEPTWRAAATTGAAA</sequence>